<dbReference type="Proteomes" id="UP000197068">
    <property type="component" value="Unassembled WGS sequence"/>
</dbReference>
<evidence type="ECO:0000259" key="9">
    <source>
        <dbReference type="SMART" id="SM00977"/>
    </source>
</evidence>
<dbReference type="Gene3D" id="1.20.59.20">
    <property type="match status" value="1"/>
</dbReference>
<name>A0ABQ0MVI0_9GAMM</name>
<evidence type="ECO:0000256" key="6">
    <source>
        <dbReference type="ARBA" id="ARBA00022840"/>
    </source>
</evidence>
<evidence type="ECO:0000313" key="10">
    <source>
        <dbReference type="EMBL" id="GAW96361.1"/>
    </source>
</evidence>
<feature type="binding site" evidence="8">
    <location>
        <begin position="29"/>
        <end position="34"/>
    </location>
    <ligand>
        <name>ATP</name>
        <dbReference type="ChEBI" id="CHEBI:30616"/>
    </ligand>
</feature>
<keyword evidence="4 8" id="KW-0819">tRNA processing</keyword>
<keyword evidence="3 8" id="KW-0436">Ligase</keyword>
<protein>
    <recommendedName>
        <fullName evidence="8">tRNA(Ile)-lysidine synthase</fullName>
        <ecNumber evidence="8">6.3.4.19</ecNumber>
    </recommendedName>
    <alternativeName>
        <fullName evidence="8">tRNA(Ile)-2-lysyl-cytidine synthase</fullName>
    </alternativeName>
    <alternativeName>
        <fullName evidence="8">tRNA(Ile)-lysidine synthetase</fullName>
    </alternativeName>
</protein>
<dbReference type="InterPro" id="IPR015262">
    <property type="entry name" value="tRNA_Ile_lys_synt_subst-bd"/>
</dbReference>
<evidence type="ECO:0000256" key="1">
    <source>
        <dbReference type="ARBA" id="ARBA00004496"/>
    </source>
</evidence>
<dbReference type="NCBIfam" id="TIGR02433">
    <property type="entry name" value="lysidine_TilS_C"/>
    <property type="match status" value="1"/>
</dbReference>
<comment type="domain">
    <text evidence="8">The N-terminal region contains the highly conserved SGGXDS motif, predicted to be a P-loop motif involved in ATP binding.</text>
</comment>
<dbReference type="SUPFAM" id="SSF52402">
    <property type="entry name" value="Adenine nucleotide alpha hydrolases-like"/>
    <property type="match status" value="1"/>
</dbReference>
<evidence type="ECO:0000256" key="3">
    <source>
        <dbReference type="ARBA" id="ARBA00022598"/>
    </source>
</evidence>
<organism evidence="10 11">
    <name type="scientific">Colwellia marinimaniae</name>
    <dbReference type="NCBI Taxonomy" id="1513592"/>
    <lineage>
        <taxon>Bacteria</taxon>
        <taxon>Pseudomonadati</taxon>
        <taxon>Pseudomonadota</taxon>
        <taxon>Gammaproteobacteria</taxon>
        <taxon>Alteromonadales</taxon>
        <taxon>Colwelliaceae</taxon>
        <taxon>Colwellia</taxon>
    </lineage>
</organism>
<evidence type="ECO:0000256" key="5">
    <source>
        <dbReference type="ARBA" id="ARBA00022741"/>
    </source>
</evidence>
<reference evidence="10 11" key="1">
    <citation type="submission" date="2017-06" db="EMBL/GenBank/DDBJ databases">
        <title>Whole Genome Sequences of Colwellia marinimaniae MTCD1.</title>
        <authorList>
            <person name="Kusumoto H."/>
            <person name="Inoue M."/>
            <person name="Tanikawa K."/>
            <person name="Maeji H."/>
            <person name="Cameron J.H."/>
            <person name="Bartlett D.H."/>
        </authorList>
    </citation>
    <scope>NUCLEOTIDE SEQUENCE [LARGE SCALE GENOMIC DNA]</scope>
    <source>
        <strain evidence="10 11">MTCD1</strain>
    </source>
</reference>
<dbReference type="Pfam" id="PF01171">
    <property type="entry name" value="ATP_bind_3"/>
    <property type="match status" value="1"/>
</dbReference>
<comment type="catalytic activity">
    <reaction evidence="7 8">
        <text>cytidine(34) in tRNA(Ile2) + L-lysine + ATP = lysidine(34) in tRNA(Ile2) + AMP + diphosphate + H(+)</text>
        <dbReference type="Rhea" id="RHEA:43744"/>
        <dbReference type="Rhea" id="RHEA-COMP:10625"/>
        <dbReference type="Rhea" id="RHEA-COMP:10670"/>
        <dbReference type="ChEBI" id="CHEBI:15378"/>
        <dbReference type="ChEBI" id="CHEBI:30616"/>
        <dbReference type="ChEBI" id="CHEBI:32551"/>
        <dbReference type="ChEBI" id="CHEBI:33019"/>
        <dbReference type="ChEBI" id="CHEBI:82748"/>
        <dbReference type="ChEBI" id="CHEBI:83665"/>
        <dbReference type="ChEBI" id="CHEBI:456215"/>
        <dbReference type="EC" id="6.3.4.19"/>
    </reaction>
</comment>
<dbReference type="Gene3D" id="3.40.50.620">
    <property type="entry name" value="HUPs"/>
    <property type="match status" value="1"/>
</dbReference>
<dbReference type="RefSeq" id="WP_057180300.1">
    <property type="nucleotide sequence ID" value="NZ_BDQM01000013.1"/>
</dbReference>
<dbReference type="InterPro" id="IPR012094">
    <property type="entry name" value="tRNA_Ile_lys_synt"/>
</dbReference>
<comment type="subcellular location">
    <subcellularLocation>
        <location evidence="1 8">Cytoplasm</location>
    </subcellularLocation>
</comment>
<evidence type="ECO:0000256" key="7">
    <source>
        <dbReference type="ARBA" id="ARBA00048539"/>
    </source>
</evidence>
<feature type="domain" description="Lysidine-tRNA(Ile) synthetase C-terminal" evidence="9">
    <location>
        <begin position="394"/>
        <end position="465"/>
    </location>
</feature>
<evidence type="ECO:0000256" key="8">
    <source>
        <dbReference type="HAMAP-Rule" id="MF_01161"/>
    </source>
</evidence>
<evidence type="ECO:0000256" key="4">
    <source>
        <dbReference type="ARBA" id="ARBA00022694"/>
    </source>
</evidence>
<accession>A0ABQ0MVI0</accession>
<dbReference type="SUPFAM" id="SSF82829">
    <property type="entry name" value="MesJ substrate recognition domain-like"/>
    <property type="match status" value="1"/>
</dbReference>
<dbReference type="EC" id="6.3.4.19" evidence="8"/>
<keyword evidence="11" id="KW-1185">Reference proteome</keyword>
<keyword evidence="5 8" id="KW-0547">Nucleotide-binding</keyword>
<dbReference type="InterPro" id="IPR011063">
    <property type="entry name" value="TilS/TtcA_N"/>
</dbReference>
<comment type="caution">
    <text evidence="10">The sequence shown here is derived from an EMBL/GenBank/DDBJ whole genome shotgun (WGS) entry which is preliminary data.</text>
</comment>
<dbReference type="EMBL" id="BDQM01000013">
    <property type="protein sequence ID" value="GAW96361.1"/>
    <property type="molecule type" value="Genomic_DNA"/>
</dbReference>
<evidence type="ECO:0000313" key="11">
    <source>
        <dbReference type="Proteomes" id="UP000197068"/>
    </source>
</evidence>
<comment type="similarity">
    <text evidence="8">Belongs to the tRNA(Ile)-lysidine synthase family.</text>
</comment>
<dbReference type="GO" id="GO:0032267">
    <property type="term" value="F:tRNA(Ile)-lysidine synthase activity"/>
    <property type="evidence" value="ECO:0007669"/>
    <property type="project" value="UniProtKB-EC"/>
</dbReference>
<dbReference type="Pfam" id="PF09179">
    <property type="entry name" value="TilS"/>
    <property type="match status" value="1"/>
</dbReference>
<dbReference type="InterPro" id="IPR014729">
    <property type="entry name" value="Rossmann-like_a/b/a_fold"/>
</dbReference>
<proteinExistence type="inferred from homology"/>
<dbReference type="PANTHER" id="PTHR43033:SF1">
    <property type="entry name" value="TRNA(ILE)-LYSIDINE SYNTHASE-RELATED"/>
    <property type="match status" value="1"/>
</dbReference>
<dbReference type="InterPro" id="IPR012796">
    <property type="entry name" value="Lysidine-tRNA-synth_C"/>
</dbReference>
<dbReference type="Pfam" id="PF11734">
    <property type="entry name" value="TilS_C"/>
    <property type="match status" value="1"/>
</dbReference>
<dbReference type="SMART" id="SM00977">
    <property type="entry name" value="TilS_C"/>
    <property type="match status" value="1"/>
</dbReference>
<dbReference type="CDD" id="cd01992">
    <property type="entry name" value="TilS_N"/>
    <property type="match status" value="1"/>
</dbReference>
<gene>
    <name evidence="8 10" type="primary">tilS</name>
    <name evidence="10" type="ORF">MTCD1_01975</name>
</gene>
<keyword evidence="2 8" id="KW-0963">Cytoplasm</keyword>
<dbReference type="PANTHER" id="PTHR43033">
    <property type="entry name" value="TRNA(ILE)-LYSIDINE SYNTHASE-RELATED"/>
    <property type="match status" value="1"/>
</dbReference>
<evidence type="ECO:0000256" key="2">
    <source>
        <dbReference type="ARBA" id="ARBA00022490"/>
    </source>
</evidence>
<keyword evidence="6 8" id="KW-0067">ATP-binding</keyword>
<dbReference type="HAMAP" id="MF_01161">
    <property type="entry name" value="tRNA_Ile_lys_synt"/>
    <property type="match status" value="1"/>
</dbReference>
<comment type="function">
    <text evidence="8">Ligates lysine onto the cytidine present at position 34 of the AUA codon-specific tRNA(Ile) that contains the anticodon CAU, in an ATP-dependent manner. Cytidine is converted to lysidine, thus changing the amino acid specificity of the tRNA from methionine to isoleucine.</text>
</comment>
<sequence>MQKISSVIHATIKQYLQPYGDIELIIAYSGGVDSQVLLHAIAHLKQNKVITNAITVCHVNHGLSDNAFSWQEFAQQECLKLSFNLIVKKVQVQVQAQHSLEALAREARYQALRSVRHKKSLILTGHHSDDQSETFLLALKRGAGLKGLAAMAVVSQLGQHLLLRPLLAISRQEIEAYAKAHQLSWVEDESNLDTCFDRNFIRQQLMPLLRQRWPSISNTINRSASHCLAGQELLDELAEQDLSLCRASEESLHIEQLTLLSIARFNNLIRFFMAQHACLMPTTEQVKQVRLQLAAGDDKNPQIKVGLQVFRRFKGQLFLTPDYNDISDWQEQVDLCEGVCLQGNRPQGNGQQSKPLLTLPDNLGELVFNINSKKNNNQDRAMLRICLPKQGQQVSVRFSHQNPKCLPDFRQHSRKLKKVLQELNIAPWQRKRIAFLYYDSELVAAIGHFICQPFIANDSEAGMLISSSVSDNN</sequence>
<dbReference type="NCBIfam" id="TIGR02432">
    <property type="entry name" value="lysidine_TilS_N"/>
    <property type="match status" value="1"/>
</dbReference>
<dbReference type="SUPFAM" id="SSF56037">
    <property type="entry name" value="PheT/TilS domain"/>
    <property type="match status" value="1"/>
</dbReference>
<dbReference type="InterPro" id="IPR012795">
    <property type="entry name" value="tRNA_Ile_lys_synt_N"/>
</dbReference>